<feature type="transmembrane region" description="Helical" evidence="5">
    <location>
        <begin position="81"/>
        <end position="97"/>
    </location>
</feature>
<evidence type="ECO:0000256" key="2">
    <source>
        <dbReference type="ARBA" id="ARBA00022748"/>
    </source>
</evidence>
<feature type="domain" description="Thioredoxin" evidence="6">
    <location>
        <begin position="131"/>
        <end position="264"/>
    </location>
</feature>
<dbReference type="PANTHER" id="PTHR42852:SF6">
    <property type="entry name" value="THIOL:DISULFIDE INTERCHANGE PROTEIN DSBE"/>
    <property type="match status" value="1"/>
</dbReference>
<keyword evidence="4" id="KW-0676">Redox-active center</keyword>
<dbReference type="GO" id="GO:0015036">
    <property type="term" value="F:disulfide oxidoreductase activity"/>
    <property type="evidence" value="ECO:0007669"/>
    <property type="project" value="UniProtKB-ARBA"/>
</dbReference>
<keyword evidence="5" id="KW-0472">Membrane</keyword>
<dbReference type="CDD" id="cd02966">
    <property type="entry name" value="TlpA_like_family"/>
    <property type="match status" value="1"/>
</dbReference>
<feature type="transmembrane region" description="Helical" evidence="5">
    <location>
        <begin position="44"/>
        <end position="61"/>
    </location>
</feature>
<accession>A0A7L9UCC1</accession>
<keyword evidence="2" id="KW-0201">Cytochrome c-type biogenesis</keyword>
<keyword evidence="3" id="KW-1015">Disulfide bond</keyword>
<dbReference type="InterPro" id="IPR013766">
    <property type="entry name" value="Thioredoxin_domain"/>
</dbReference>
<keyword evidence="8" id="KW-1185">Reference proteome</keyword>
<dbReference type="KEGG" id="mlir:LPB04_17360"/>
<dbReference type="InterPro" id="IPR017937">
    <property type="entry name" value="Thioredoxin_CS"/>
</dbReference>
<evidence type="ECO:0000313" key="8">
    <source>
        <dbReference type="Proteomes" id="UP000593875"/>
    </source>
</evidence>
<evidence type="ECO:0000256" key="1">
    <source>
        <dbReference type="ARBA" id="ARBA00004196"/>
    </source>
</evidence>
<dbReference type="SUPFAM" id="SSF52833">
    <property type="entry name" value="Thioredoxin-like"/>
    <property type="match status" value="1"/>
</dbReference>
<evidence type="ECO:0000259" key="6">
    <source>
        <dbReference type="PROSITE" id="PS51352"/>
    </source>
</evidence>
<dbReference type="GO" id="GO:0017004">
    <property type="term" value="P:cytochrome complex assembly"/>
    <property type="evidence" value="ECO:0007669"/>
    <property type="project" value="UniProtKB-KW"/>
</dbReference>
<dbReference type="PROSITE" id="PS51352">
    <property type="entry name" value="THIOREDOXIN_2"/>
    <property type="match status" value="1"/>
</dbReference>
<dbReference type="Pfam" id="PF08534">
    <property type="entry name" value="Redoxin"/>
    <property type="match status" value="1"/>
</dbReference>
<evidence type="ECO:0000313" key="7">
    <source>
        <dbReference type="EMBL" id="QOL52089.1"/>
    </source>
</evidence>
<feature type="transmembrane region" description="Helical" evidence="5">
    <location>
        <begin position="15"/>
        <end position="32"/>
    </location>
</feature>
<dbReference type="PANTHER" id="PTHR42852">
    <property type="entry name" value="THIOL:DISULFIDE INTERCHANGE PROTEIN DSBE"/>
    <property type="match status" value="1"/>
</dbReference>
<evidence type="ECO:0000256" key="3">
    <source>
        <dbReference type="ARBA" id="ARBA00023157"/>
    </source>
</evidence>
<evidence type="ECO:0000256" key="5">
    <source>
        <dbReference type="SAM" id="Phobius"/>
    </source>
</evidence>
<gene>
    <name evidence="7" type="ORF">LPB04_17360</name>
</gene>
<dbReference type="GO" id="GO:0030313">
    <property type="term" value="C:cell envelope"/>
    <property type="evidence" value="ECO:0007669"/>
    <property type="project" value="UniProtKB-SubCell"/>
</dbReference>
<dbReference type="Gene3D" id="3.40.30.10">
    <property type="entry name" value="Glutaredoxin"/>
    <property type="match status" value="1"/>
</dbReference>
<dbReference type="InterPro" id="IPR050553">
    <property type="entry name" value="Thioredoxin_ResA/DsbE_sf"/>
</dbReference>
<dbReference type="InterPro" id="IPR013740">
    <property type="entry name" value="Redoxin"/>
</dbReference>
<dbReference type="Proteomes" id="UP000593875">
    <property type="component" value="Chromosome"/>
</dbReference>
<proteinExistence type="predicted"/>
<dbReference type="AlphaFoldDB" id="A0A7L9UCC1"/>
<dbReference type="InterPro" id="IPR036249">
    <property type="entry name" value="Thioredoxin-like_sf"/>
</dbReference>
<evidence type="ECO:0000256" key="4">
    <source>
        <dbReference type="ARBA" id="ARBA00023284"/>
    </source>
</evidence>
<dbReference type="EMBL" id="CP062941">
    <property type="protein sequence ID" value="QOL52089.1"/>
    <property type="molecule type" value="Genomic_DNA"/>
</dbReference>
<organism evidence="7 8">
    <name type="scientific">Massilia litorea</name>
    <dbReference type="NCBI Taxonomy" id="2769491"/>
    <lineage>
        <taxon>Bacteria</taxon>
        <taxon>Pseudomonadati</taxon>
        <taxon>Pseudomonadota</taxon>
        <taxon>Betaproteobacteria</taxon>
        <taxon>Burkholderiales</taxon>
        <taxon>Oxalobacteraceae</taxon>
        <taxon>Telluria group</taxon>
        <taxon>Massilia</taxon>
    </lineage>
</organism>
<keyword evidence="5" id="KW-1133">Transmembrane helix</keyword>
<reference evidence="7 8" key="1">
    <citation type="submission" date="2020-10" db="EMBL/GenBank/DDBJ databases">
        <title>Genome sequencing of Massilia sp. LPB0304.</title>
        <authorList>
            <person name="Kim J."/>
        </authorList>
    </citation>
    <scope>NUCLEOTIDE SEQUENCE [LARGE SCALE GENOMIC DNA]</scope>
    <source>
        <strain evidence="7 8">LPB0304</strain>
    </source>
</reference>
<sequence length="270" mass="28813">MDAIHLGPLVLPLRVVSPLTALAVANLAAWAWQRRRGIDAGPALWRMTVWGFVAARAAFVFKHFDTYLAAPLSMLDIRDGGFVAFAGLLAACAAGFEQLRRQPALRRPLLGAALAGILVWAGTGLAIQASQPASSPLPELAFRRLDGSAVRLAEFKGKPVVLNLWATWCPPCRREMPAMAAAQAASPDVAFVFVNAGEEPDTVRRYLAAQGLSMPNLLLDGPRALAPAVGAAGYPTTLFYDRRGMLAGRHLGELSRAALDEQLSGLRKAP</sequence>
<dbReference type="PROSITE" id="PS00194">
    <property type="entry name" value="THIOREDOXIN_1"/>
    <property type="match status" value="1"/>
</dbReference>
<feature type="transmembrane region" description="Helical" evidence="5">
    <location>
        <begin position="109"/>
        <end position="127"/>
    </location>
</feature>
<protein>
    <submittedName>
        <fullName evidence="7">TlpA family protein disulfide reductase</fullName>
    </submittedName>
</protein>
<name>A0A7L9UCC1_9BURK</name>
<keyword evidence="5" id="KW-0812">Transmembrane</keyword>
<comment type="subcellular location">
    <subcellularLocation>
        <location evidence="1">Cell envelope</location>
    </subcellularLocation>
</comment>